<dbReference type="PANTHER" id="PTHR40465">
    <property type="entry name" value="CHROMOSOME 1, WHOLE GENOME SHOTGUN SEQUENCE"/>
    <property type="match status" value="1"/>
</dbReference>
<feature type="transmembrane region" description="Helical" evidence="1">
    <location>
        <begin position="114"/>
        <end position="135"/>
    </location>
</feature>
<reference evidence="3 4" key="1">
    <citation type="submission" date="2016-07" db="EMBL/GenBank/DDBJ databases">
        <title>Draft genome of the white-rot fungus Obba rivulosa 3A-2.</title>
        <authorList>
            <consortium name="DOE Joint Genome Institute"/>
            <person name="Miettinen O."/>
            <person name="Riley R."/>
            <person name="Acob R."/>
            <person name="Barry K."/>
            <person name="Cullen D."/>
            <person name="De Vries R."/>
            <person name="Hainaut M."/>
            <person name="Hatakka A."/>
            <person name="Henrissat B."/>
            <person name="Hilden K."/>
            <person name="Kuo R."/>
            <person name="Labutti K."/>
            <person name="Lipzen A."/>
            <person name="Makela M.R."/>
            <person name="Sandor L."/>
            <person name="Spatafora J.W."/>
            <person name="Grigoriev I.V."/>
            <person name="Hibbett D.S."/>
        </authorList>
    </citation>
    <scope>NUCLEOTIDE SEQUENCE [LARGE SCALE GENOMIC DNA]</scope>
    <source>
        <strain evidence="3 4">3A-2</strain>
    </source>
</reference>
<feature type="transmembrane region" description="Helical" evidence="1">
    <location>
        <begin position="12"/>
        <end position="35"/>
    </location>
</feature>
<proteinExistence type="predicted"/>
<feature type="domain" description="DUF6534" evidence="2">
    <location>
        <begin position="161"/>
        <end position="246"/>
    </location>
</feature>
<evidence type="ECO:0000313" key="3">
    <source>
        <dbReference type="EMBL" id="OCH91896.1"/>
    </source>
</evidence>
<name>A0A8E2AWK3_9APHY</name>
<dbReference type="Pfam" id="PF20152">
    <property type="entry name" value="DUF6534"/>
    <property type="match status" value="1"/>
</dbReference>
<dbReference type="InterPro" id="IPR045339">
    <property type="entry name" value="DUF6534"/>
</dbReference>
<evidence type="ECO:0000259" key="2">
    <source>
        <dbReference type="Pfam" id="PF20152"/>
    </source>
</evidence>
<protein>
    <recommendedName>
        <fullName evidence="2">DUF6534 domain-containing protein</fullName>
    </recommendedName>
</protein>
<feature type="transmembrane region" description="Helical" evidence="1">
    <location>
        <begin position="220"/>
        <end position="242"/>
    </location>
</feature>
<feature type="transmembrane region" description="Helical" evidence="1">
    <location>
        <begin position="155"/>
        <end position="175"/>
    </location>
</feature>
<dbReference type="AlphaFoldDB" id="A0A8E2AWK3"/>
<evidence type="ECO:0000313" key="4">
    <source>
        <dbReference type="Proteomes" id="UP000250043"/>
    </source>
</evidence>
<evidence type="ECO:0000256" key="1">
    <source>
        <dbReference type="SAM" id="Phobius"/>
    </source>
</evidence>
<feature type="transmembrane region" description="Helical" evidence="1">
    <location>
        <begin position="187"/>
        <end position="214"/>
    </location>
</feature>
<dbReference type="PANTHER" id="PTHR40465:SF1">
    <property type="entry name" value="DUF6534 DOMAIN-CONTAINING PROTEIN"/>
    <property type="match status" value="1"/>
</dbReference>
<dbReference type="Proteomes" id="UP000250043">
    <property type="component" value="Unassembled WGS sequence"/>
</dbReference>
<dbReference type="OrthoDB" id="3190888at2759"/>
<organism evidence="3 4">
    <name type="scientific">Obba rivulosa</name>
    <dbReference type="NCBI Taxonomy" id="1052685"/>
    <lineage>
        <taxon>Eukaryota</taxon>
        <taxon>Fungi</taxon>
        <taxon>Dikarya</taxon>
        <taxon>Basidiomycota</taxon>
        <taxon>Agaricomycotina</taxon>
        <taxon>Agaricomycetes</taxon>
        <taxon>Polyporales</taxon>
        <taxon>Gelatoporiaceae</taxon>
        <taxon>Obba</taxon>
    </lineage>
</organism>
<sequence length="288" mass="32050">MSFFNRDTTFGATFIGFAVSSVCFGVLSTQAFTYLKRYPLDRPFYKALVAALWVLECIDQAFIAHAIYFYVVTCATLVYCFPHQCLMLFWQAISGAIVKSCFAMRVWRFSNCNVFVTGLIMVLTLAQLGMLFSSALDCMHVPCISNRGRLVVGSLSLGLGVATDIVTAAALCYFLRKLRTGYSQDDSLVNTLTLYAVNTGILTSAVSLCTLILYDLMPDNFIFMAFYFVLSKLYANSFLATLNTRKIVRGRGTDGEHTTMPTFLMVGKVTRQEENYDPGATTVRIQPP</sequence>
<keyword evidence="1" id="KW-0812">Transmembrane</keyword>
<accession>A0A8E2AWK3</accession>
<keyword evidence="1" id="KW-1133">Transmembrane helix</keyword>
<keyword evidence="1" id="KW-0472">Membrane</keyword>
<dbReference type="EMBL" id="KV722378">
    <property type="protein sequence ID" value="OCH91896.1"/>
    <property type="molecule type" value="Genomic_DNA"/>
</dbReference>
<gene>
    <name evidence="3" type="ORF">OBBRIDRAFT_727911</name>
</gene>
<keyword evidence="4" id="KW-1185">Reference proteome</keyword>